<evidence type="ECO:0000256" key="1">
    <source>
        <dbReference type="ARBA" id="ARBA00009013"/>
    </source>
</evidence>
<dbReference type="SUPFAM" id="SSF52091">
    <property type="entry name" value="SpoIIaa-like"/>
    <property type="match status" value="1"/>
</dbReference>
<keyword evidence="5" id="KW-1185">Reference proteome</keyword>
<dbReference type="PROSITE" id="PS50801">
    <property type="entry name" value="STAS"/>
    <property type="match status" value="1"/>
</dbReference>
<dbReference type="CDD" id="cd07043">
    <property type="entry name" value="STAS_anti-anti-sigma_factors"/>
    <property type="match status" value="1"/>
</dbReference>
<reference evidence="4 5" key="1">
    <citation type="submission" date="2019-06" db="EMBL/GenBank/DDBJ databases">
        <title>Sequencing the genomes of 1000 actinobacteria strains.</title>
        <authorList>
            <person name="Klenk H.-P."/>
        </authorList>
    </citation>
    <scope>NUCLEOTIDE SEQUENCE [LARGE SCALE GENOMIC DNA]</scope>
    <source>
        <strain evidence="4 5">DSM 102200</strain>
    </source>
</reference>
<gene>
    <name evidence="4" type="ORF">FB559_6009</name>
</gene>
<dbReference type="Proteomes" id="UP000316096">
    <property type="component" value="Unassembled WGS sequence"/>
</dbReference>
<dbReference type="InterPro" id="IPR003658">
    <property type="entry name" value="Anti-sigma_ant"/>
</dbReference>
<comment type="similarity">
    <text evidence="1 2">Belongs to the anti-sigma-factor antagonist family.</text>
</comment>
<dbReference type="AlphaFoldDB" id="A0A543CTQ8"/>
<feature type="domain" description="STAS" evidence="3">
    <location>
        <begin position="13"/>
        <end position="112"/>
    </location>
</feature>
<dbReference type="OrthoDB" id="9793697at2"/>
<name>A0A543CTQ8_9ACTN</name>
<evidence type="ECO:0000313" key="5">
    <source>
        <dbReference type="Proteomes" id="UP000316096"/>
    </source>
</evidence>
<sequence length="127" mass="13468">MDFAIAHHLEGEIAVVEVSGWIEISSAPQLRDTLIGLIDEGHLHLVLDLSPAVFLDSTGLGVLVGLLHRLRSRDGSLAIAGAKGRVYQTFQVSQLTQILTLTDTVEDAIVAVNTGVASTSSPLGERD</sequence>
<evidence type="ECO:0000256" key="2">
    <source>
        <dbReference type="RuleBase" id="RU003749"/>
    </source>
</evidence>
<dbReference type="Pfam" id="PF01740">
    <property type="entry name" value="STAS"/>
    <property type="match status" value="1"/>
</dbReference>
<dbReference type="Gene3D" id="3.30.750.24">
    <property type="entry name" value="STAS domain"/>
    <property type="match status" value="1"/>
</dbReference>
<dbReference type="NCBIfam" id="TIGR00377">
    <property type="entry name" value="ant_ant_sig"/>
    <property type="match status" value="1"/>
</dbReference>
<dbReference type="PANTHER" id="PTHR33495">
    <property type="entry name" value="ANTI-SIGMA FACTOR ANTAGONIST TM_1081-RELATED-RELATED"/>
    <property type="match status" value="1"/>
</dbReference>
<evidence type="ECO:0000259" key="3">
    <source>
        <dbReference type="PROSITE" id="PS50801"/>
    </source>
</evidence>
<dbReference type="EMBL" id="VFOZ01000001">
    <property type="protein sequence ID" value="TQM00298.1"/>
    <property type="molecule type" value="Genomic_DNA"/>
</dbReference>
<protein>
    <recommendedName>
        <fullName evidence="2">Anti-sigma factor antagonist</fullName>
    </recommendedName>
</protein>
<accession>A0A543CTQ8</accession>
<comment type="caution">
    <text evidence="4">The sequence shown here is derived from an EMBL/GenBank/DDBJ whole genome shotgun (WGS) entry which is preliminary data.</text>
</comment>
<dbReference type="RefSeq" id="WP_141959733.1">
    <property type="nucleotide sequence ID" value="NZ_VFOZ01000001.1"/>
</dbReference>
<dbReference type="InterPro" id="IPR036513">
    <property type="entry name" value="STAS_dom_sf"/>
</dbReference>
<proteinExistence type="inferred from homology"/>
<dbReference type="GO" id="GO:0043856">
    <property type="term" value="F:anti-sigma factor antagonist activity"/>
    <property type="evidence" value="ECO:0007669"/>
    <property type="project" value="InterPro"/>
</dbReference>
<dbReference type="InterPro" id="IPR002645">
    <property type="entry name" value="STAS_dom"/>
</dbReference>
<evidence type="ECO:0000313" key="4">
    <source>
        <dbReference type="EMBL" id="TQM00298.1"/>
    </source>
</evidence>
<dbReference type="PANTHER" id="PTHR33495:SF2">
    <property type="entry name" value="ANTI-SIGMA FACTOR ANTAGONIST TM_1081-RELATED"/>
    <property type="match status" value="1"/>
</dbReference>
<organism evidence="4 5">
    <name type="scientific">Actinoallomurus bryophytorum</name>
    <dbReference type="NCBI Taxonomy" id="1490222"/>
    <lineage>
        <taxon>Bacteria</taxon>
        <taxon>Bacillati</taxon>
        <taxon>Actinomycetota</taxon>
        <taxon>Actinomycetes</taxon>
        <taxon>Streptosporangiales</taxon>
        <taxon>Thermomonosporaceae</taxon>
        <taxon>Actinoallomurus</taxon>
    </lineage>
</organism>